<protein>
    <submittedName>
        <fullName evidence="2">Uncharacterized protein</fullName>
    </submittedName>
</protein>
<gene>
    <name evidence="1" type="ORF">EYH13_03080</name>
    <name evidence="2" type="ORF">EYH24_04650</name>
</gene>
<evidence type="ECO:0000313" key="1">
    <source>
        <dbReference type="EMBL" id="HIP75127.1"/>
    </source>
</evidence>
<proteinExistence type="predicted"/>
<dbReference type="Proteomes" id="UP000649326">
    <property type="component" value="Unassembled WGS sequence"/>
</dbReference>
<comment type="caution">
    <text evidence="2">The sequence shown here is derived from an EMBL/GenBank/DDBJ whole genome shotgun (WGS) entry which is preliminary data.</text>
</comment>
<reference evidence="2" key="1">
    <citation type="journal article" date="2020" name="ISME J.">
        <title>Gammaproteobacteria mediating utilization of methyl-, sulfur- and petroleum organic compounds in deep ocean hydrothermal plumes.</title>
        <authorList>
            <person name="Zhou Z."/>
            <person name="Liu Y."/>
            <person name="Pan J."/>
            <person name="Cron B.R."/>
            <person name="Toner B.M."/>
            <person name="Anantharaman K."/>
            <person name="Breier J.A."/>
            <person name="Dick G.J."/>
            <person name="Li M."/>
        </authorList>
    </citation>
    <scope>NUCLEOTIDE SEQUENCE</scope>
    <source>
        <strain evidence="1">SZUA-1451</strain>
        <strain evidence="2">SZUA-1476</strain>
    </source>
</reference>
<accession>A0A832ZF43</accession>
<dbReference type="AlphaFoldDB" id="A0A832ZF43"/>
<dbReference type="Proteomes" id="UP000653692">
    <property type="component" value="Unassembled WGS sequence"/>
</dbReference>
<sequence length="263" mass="30260">MRVAIVTRDARAYYIASKVLKEYRIPFHSLRLDEKIPFDVEVVLTSEDDYDKINFPVKIIIRDENFIDELLARLEGRKRFKKVFISIDPGERPGVAVIGDNRIVEVYHLKSPRDINVIIGLLEKYPKAKIKIGHGAKRHRTLMLKALARVLGEDYPIILVNERGTTPKVSGVEGSQVQDIVASINIALREGREVKIEELIYTNEPTKKEIEHIKSRSRIMSGGRITISSELAREVAKGNLTLEEAIEIYQRRCKDDFRKKRRD</sequence>
<name>A0A832ZF43_9EURY</name>
<organism evidence="2 3">
    <name type="scientific">Thermococcus paralvinellae</name>
    <dbReference type="NCBI Taxonomy" id="582419"/>
    <lineage>
        <taxon>Archaea</taxon>
        <taxon>Methanobacteriati</taxon>
        <taxon>Methanobacteriota</taxon>
        <taxon>Thermococci</taxon>
        <taxon>Thermococcales</taxon>
        <taxon>Thermococcaceae</taxon>
        <taxon>Thermococcus</taxon>
    </lineage>
</organism>
<dbReference type="EMBL" id="DQUR01000157">
    <property type="protein sequence ID" value="HIP89222.1"/>
    <property type="molecule type" value="Genomic_DNA"/>
</dbReference>
<evidence type="ECO:0000313" key="3">
    <source>
        <dbReference type="Proteomes" id="UP000653692"/>
    </source>
</evidence>
<evidence type="ECO:0000313" key="2">
    <source>
        <dbReference type="EMBL" id="HIP89222.1"/>
    </source>
</evidence>
<dbReference type="EMBL" id="DQUG01000129">
    <property type="protein sequence ID" value="HIP75127.1"/>
    <property type="molecule type" value="Genomic_DNA"/>
</dbReference>